<comment type="similarity">
    <text evidence="7">Belongs to the drug/metabolite transporter (DMT) superfamily. Small multidrug resistance (SMR) (TC 2.A.7.1) family.</text>
</comment>
<feature type="transmembrane region" description="Helical" evidence="8">
    <location>
        <begin position="100"/>
        <end position="118"/>
    </location>
</feature>
<dbReference type="STRING" id="525309.HMPREF0494_1513"/>
<protein>
    <submittedName>
        <fullName evidence="9">Multidrug resistance protein, SMR family</fullName>
    </submittedName>
</protein>
<dbReference type="eggNOG" id="COG2076">
    <property type="taxonomic scope" value="Bacteria"/>
</dbReference>
<dbReference type="Pfam" id="PF00893">
    <property type="entry name" value="Multi_Drug_Res"/>
    <property type="match status" value="1"/>
</dbReference>
<evidence type="ECO:0000256" key="3">
    <source>
        <dbReference type="ARBA" id="ARBA00022475"/>
    </source>
</evidence>
<keyword evidence="3" id="KW-1003">Cell membrane</keyword>
<dbReference type="EMBL" id="ACLL01000042">
    <property type="protein sequence ID" value="EEW53304.1"/>
    <property type="molecule type" value="Genomic_DNA"/>
</dbReference>
<evidence type="ECO:0000256" key="1">
    <source>
        <dbReference type="ARBA" id="ARBA00004651"/>
    </source>
</evidence>
<comment type="subcellular location">
    <subcellularLocation>
        <location evidence="1 7">Cell membrane</location>
        <topology evidence="1 7">Multi-pass membrane protein</topology>
    </subcellularLocation>
</comment>
<proteinExistence type="inferred from homology"/>
<keyword evidence="2" id="KW-0813">Transport</keyword>
<keyword evidence="6 8" id="KW-0472">Membrane</keyword>
<evidence type="ECO:0000256" key="6">
    <source>
        <dbReference type="ARBA" id="ARBA00023136"/>
    </source>
</evidence>
<keyword evidence="4 7" id="KW-0812">Transmembrane</keyword>
<name>C8P869_9LACO</name>
<dbReference type="InterPro" id="IPR037185">
    <property type="entry name" value="EmrE-like"/>
</dbReference>
<feature type="transmembrane region" description="Helical" evidence="8">
    <location>
        <begin position="64"/>
        <end position="88"/>
    </location>
</feature>
<dbReference type="GO" id="GO:0022857">
    <property type="term" value="F:transmembrane transporter activity"/>
    <property type="evidence" value="ECO:0007669"/>
    <property type="project" value="InterPro"/>
</dbReference>
<evidence type="ECO:0000256" key="8">
    <source>
        <dbReference type="SAM" id="Phobius"/>
    </source>
</evidence>
<dbReference type="HOGENOM" id="CLU_133067_1_1_9"/>
<evidence type="ECO:0000313" key="9">
    <source>
        <dbReference type="EMBL" id="EEW53304.1"/>
    </source>
</evidence>
<sequence>MLTGKYMSSHRGSRITNVFVRSLKKTLLVRHFLFEEEIIMAWIYLLIAGIFEVVWATAMKLSNGFSILSYSILTIIGMVISFAGLILASKHLPLSLAYPVWTGIGAVGSIIVGVALFHDHLSPSTWLFVILLVIGLIGIKLTTNH</sequence>
<dbReference type="Gene3D" id="1.10.3730.20">
    <property type="match status" value="1"/>
</dbReference>
<evidence type="ECO:0000313" key="10">
    <source>
        <dbReference type="Proteomes" id="UP000003675"/>
    </source>
</evidence>
<evidence type="ECO:0000256" key="2">
    <source>
        <dbReference type="ARBA" id="ARBA00022448"/>
    </source>
</evidence>
<dbReference type="InterPro" id="IPR000390">
    <property type="entry name" value="Small_drug/metabolite_transptr"/>
</dbReference>
<evidence type="ECO:0000256" key="7">
    <source>
        <dbReference type="RuleBase" id="RU003942"/>
    </source>
</evidence>
<accession>C8P869</accession>
<evidence type="ECO:0000256" key="5">
    <source>
        <dbReference type="ARBA" id="ARBA00022989"/>
    </source>
</evidence>
<gene>
    <name evidence="9" type="primary">sugE</name>
    <name evidence="9" type="ORF">HMPREF0494_1513</name>
</gene>
<organism evidence="9 10">
    <name type="scientific">Limosilactobacillus antri DSM 16041</name>
    <dbReference type="NCBI Taxonomy" id="525309"/>
    <lineage>
        <taxon>Bacteria</taxon>
        <taxon>Bacillati</taxon>
        <taxon>Bacillota</taxon>
        <taxon>Bacilli</taxon>
        <taxon>Lactobacillales</taxon>
        <taxon>Lactobacillaceae</taxon>
        <taxon>Limosilactobacillus</taxon>
    </lineage>
</organism>
<dbReference type="FunFam" id="1.10.3730.20:FF:000001">
    <property type="entry name" value="Quaternary ammonium compound resistance transporter SugE"/>
    <property type="match status" value="1"/>
</dbReference>
<dbReference type="PANTHER" id="PTHR30561:SF0">
    <property type="entry name" value="GUANIDINIUM EXPORTER"/>
    <property type="match status" value="1"/>
</dbReference>
<dbReference type="InterPro" id="IPR045324">
    <property type="entry name" value="Small_multidrug_res"/>
</dbReference>
<evidence type="ECO:0000256" key="4">
    <source>
        <dbReference type="ARBA" id="ARBA00022692"/>
    </source>
</evidence>
<dbReference type="PANTHER" id="PTHR30561">
    <property type="entry name" value="SMR FAMILY PROTON-DEPENDENT DRUG EFFLUX TRANSPORTER SUGE"/>
    <property type="match status" value="1"/>
</dbReference>
<feature type="transmembrane region" description="Helical" evidence="8">
    <location>
        <begin position="38"/>
        <end position="58"/>
    </location>
</feature>
<feature type="transmembrane region" description="Helical" evidence="8">
    <location>
        <begin position="124"/>
        <end position="143"/>
    </location>
</feature>
<dbReference type="SUPFAM" id="SSF103481">
    <property type="entry name" value="Multidrug resistance efflux transporter EmrE"/>
    <property type="match status" value="1"/>
</dbReference>
<reference evidence="9 10" key="1">
    <citation type="submission" date="2009-09" db="EMBL/GenBank/DDBJ databases">
        <authorList>
            <person name="Qin X."/>
            <person name="Bachman B."/>
            <person name="Battles P."/>
            <person name="Bell A."/>
            <person name="Bess C."/>
            <person name="Bickham C."/>
            <person name="Chaboub L."/>
            <person name="Chen D."/>
            <person name="Coyle M."/>
            <person name="Deiros D.R."/>
            <person name="Dinh H."/>
            <person name="Forbes L."/>
            <person name="Fowler G."/>
            <person name="Francisco L."/>
            <person name="Fu Q."/>
            <person name="Gubbala S."/>
            <person name="Hale W."/>
            <person name="Han Y."/>
            <person name="Hemphill L."/>
            <person name="Highlander S.K."/>
            <person name="Hirani K."/>
            <person name="Hogues M."/>
            <person name="Jackson L."/>
            <person name="Jakkamsetti A."/>
            <person name="Javaid M."/>
            <person name="Jiang H."/>
            <person name="Korchina V."/>
            <person name="Kovar C."/>
            <person name="Lara F."/>
            <person name="Lee S."/>
            <person name="Mata R."/>
            <person name="Mathew T."/>
            <person name="Moen C."/>
            <person name="Morales K."/>
            <person name="Munidasa M."/>
            <person name="Nazareth L."/>
            <person name="Ngo R."/>
            <person name="Nguyen L."/>
            <person name="Okwuonu G."/>
            <person name="Ongeri F."/>
            <person name="Patil S."/>
            <person name="Petrosino J."/>
            <person name="Pham C."/>
            <person name="Pham P."/>
            <person name="Pu L.-L."/>
            <person name="Puazo M."/>
            <person name="Raj R."/>
            <person name="Reid J."/>
            <person name="Rouhana J."/>
            <person name="Saada N."/>
            <person name="Shang Y."/>
            <person name="Simmons D."/>
            <person name="Thornton R."/>
            <person name="Warren J."/>
            <person name="Weissenberger G."/>
            <person name="Zhang J."/>
            <person name="Zhang L."/>
            <person name="Zhou C."/>
            <person name="Zhu D."/>
            <person name="Muzny D."/>
            <person name="Worley K."/>
            <person name="Gibbs R."/>
        </authorList>
    </citation>
    <scope>NUCLEOTIDE SEQUENCE [LARGE SCALE GENOMIC DNA]</scope>
    <source>
        <strain evidence="9 10">DSM 16041</strain>
    </source>
</reference>
<dbReference type="Proteomes" id="UP000003675">
    <property type="component" value="Unassembled WGS sequence"/>
</dbReference>
<comment type="caution">
    <text evidence="9">The sequence shown here is derived from an EMBL/GenBank/DDBJ whole genome shotgun (WGS) entry which is preliminary data.</text>
</comment>
<dbReference type="AlphaFoldDB" id="C8P869"/>
<keyword evidence="5 8" id="KW-1133">Transmembrane helix</keyword>
<dbReference type="GO" id="GO:0005886">
    <property type="term" value="C:plasma membrane"/>
    <property type="evidence" value="ECO:0007669"/>
    <property type="project" value="UniProtKB-SubCell"/>
</dbReference>